<evidence type="ECO:0000256" key="1">
    <source>
        <dbReference type="SAM" id="Coils"/>
    </source>
</evidence>
<reference evidence="2 3" key="1">
    <citation type="submission" date="2019-08" db="EMBL/GenBank/DDBJ databases">
        <title>Genome of Aequorivita antarctica SW49 (type strain).</title>
        <authorList>
            <person name="Bowman J.P."/>
        </authorList>
    </citation>
    <scope>NUCLEOTIDE SEQUENCE [LARGE SCALE GENOMIC DNA]</scope>
    <source>
        <strain evidence="2 3">SW49</strain>
    </source>
</reference>
<comment type="caution">
    <text evidence="2">The sequence shown here is derived from an EMBL/GenBank/DDBJ whole genome shotgun (WGS) entry which is preliminary data.</text>
</comment>
<dbReference type="AlphaFoldDB" id="A0A5C6Z3D2"/>
<evidence type="ECO:0000313" key="3">
    <source>
        <dbReference type="Proteomes" id="UP000321497"/>
    </source>
</evidence>
<gene>
    <name evidence="2" type="ORF">ESU54_03745</name>
</gene>
<proteinExistence type="predicted"/>
<dbReference type="RefSeq" id="WP_111843807.1">
    <property type="nucleotide sequence ID" value="NZ_UEGI01000003.1"/>
</dbReference>
<dbReference type="EMBL" id="VORT01000002">
    <property type="protein sequence ID" value="TXD74375.1"/>
    <property type="molecule type" value="Genomic_DNA"/>
</dbReference>
<sequence length="92" mass="10673">MKKHETVDLIKGKFTPEEAAEILFSIIGNKIKFNNRQIFSREERNLGNIDKYKRRLEELKESQTKISRLISEANAGNDILEINATIDIKINQ</sequence>
<keyword evidence="3" id="KW-1185">Reference proteome</keyword>
<organism evidence="2 3">
    <name type="scientific">Aequorivita antarctica</name>
    <dbReference type="NCBI Taxonomy" id="153266"/>
    <lineage>
        <taxon>Bacteria</taxon>
        <taxon>Pseudomonadati</taxon>
        <taxon>Bacteroidota</taxon>
        <taxon>Flavobacteriia</taxon>
        <taxon>Flavobacteriales</taxon>
        <taxon>Flavobacteriaceae</taxon>
        <taxon>Aequorivita</taxon>
    </lineage>
</organism>
<dbReference type="OrthoDB" id="680899at2"/>
<evidence type="ECO:0000313" key="2">
    <source>
        <dbReference type="EMBL" id="TXD74375.1"/>
    </source>
</evidence>
<dbReference type="Proteomes" id="UP000321497">
    <property type="component" value="Unassembled WGS sequence"/>
</dbReference>
<feature type="coiled-coil region" evidence="1">
    <location>
        <begin position="42"/>
        <end position="69"/>
    </location>
</feature>
<accession>A0A5C6Z3D2</accession>
<name>A0A5C6Z3D2_9FLAO</name>
<keyword evidence="1" id="KW-0175">Coiled coil</keyword>
<protein>
    <submittedName>
        <fullName evidence="2">Uncharacterized protein</fullName>
    </submittedName>
</protein>